<dbReference type="OrthoDB" id="9801383at2"/>
<protein>
    <submittedName>
        <fullName evidence="2">Transcriptional initiation protein Tat</fullName>
    </submittedName>
</protein>
<dbReference type="InterPro" id="IPR008557">
    <property type="entry name" value="PhoX"/>
</dbReference>
<dbReference type="EMBL" id="QGKM01000079">
    <property type="protein sequence ID" value="PWQ92659.1"/>
    <property type="molecule type" value="Genomic_DNA"/>
</dbReference>
<comment type="caution">
    <text evidence="2">The sequence shown here is derived from an EMBL/GenBank/DDBJ whole genome shotgun (WGS) entry which is preliminary data.</text>
</comment>
<sequence>MSDFNEFDDVNFPREEKSEFNNIVDRAITRRGFLGLSAAFGVSAFVASTGIPQTAQAKAMSKVMGFDNIPMSGADTITLPKGYSWKTLISWGEPLFSKGVPFDHKTRGTGESQELAFGDNNDGMSFFQMSDDHGVFVVNNEYVNRDIISPNGIETADDVRKGKAGHGVSVFEVKLVDGKWTLQVDAKLNRRITADSPMEITGPAAGDDLLKTAADASGTKSLGTWNNCGNGRTPWGTYLACEENFNGYFASTDENFDGGAQKKRYGVGNKDWGYNWFKFDERFDISKHPNEPNRAGYIVEIDPMDPTSTPKKRTALGRFKHENAEVVVAKDGRVVVYLGDDERGEFLYRYVSDGKFVEGDNANNDKLLNEGTLYVAKFGEANDELAGKGEWIELTHGKNGLTEEAGFKSQAEVLIFARMAGSVVGATTMDRPEWVAANPTKVEAYCALTNNKNRGKKPNAGGDETPVGGPNPRAGNLYGQIVRWTPADEDHAAATFDWDLYVLAGNPAVHQDIRKGSANVTPDNMFNSPDGIIFDKAGRLWIQTDGNYSSKENFAGQGNNQMLCGDPETGEIRRFMVGPVACEVTGAAWSEDGKTMFVGIQHPGEKGKPSHFPEGGDSVPRSSVIAITKDDGGVIGA</sequence>
<dbReference type="Gene3D" id="2.120.10.30">
    <property type="entry name" value="TolB, C-terminal domain"/>
    <property type="match status" value="1"/>
</dbReference>
<dbReference type="SUPFAM" id="SSF63829">
    <property type="entry name" value="Calcium-dependent phosphotriesterase"/>
    <property type="match status" value="1"/>
</dbReference>
<dbReference type="Pfam" id="PF05787">
    <property type="entry name" value="PhoX"/>
    <property type="match status" value="1"/>
</dbReference>
<dbReference type="PROSITE" id="PS51318">
    <property type="entry name" value="TAT"/>
    <property type="match status" value="1"/>
</dbReference>
<feature type="region of interest" description="Disordered" evidence="1">
    <location>
        <begin position="452"/>
        <end position="472"/>
    </location>
</feature>
<proteinExistence type="predicted"/>
<dbReference type="PANTHER" id="PTHR35399">
    <property type="entry name" value="SLR8030 PROTEIN"/>
    <property type="match status" value="1"/>
</dbReference>
<evidence type="ECO:0000313" key="3">
    <source>
        <dbReference type="Proteomes" id="UP000245539"/>
    </source>
</evidence>
<gene>
    <name evidence="2" type="ORF">DKW60_20210</name>
</gene>
<dbReference type="InterPro" id="IPR006311">
    <property type="entry name" value="TAT_signal"/>
</dbReference>
<dbReference type="RefSeq" id="WP_109839475.1">
    <property type="nucleotide sequence ID" value="NZ_QGKM01000079.1"/>
</dbReference>
<reference evidence="2 3" key="1">
    <citation type="submission" date="2018-05" db="EMBL/GenBank/DDBJ databases">
        <title>Leucothrix arctica sp. nov., isolated from Arctic seawater.</title>
        <authorList>
            <person name="Choi A."/>
            <person name="Baek K."/>
        </authorList>
    </citation>
    <scope>NUCLEOTIDE SEQUENCE [LARGE SCALE GENOMIC DNA]</scope>
    <source>
        <strain evidence="2 3">JCM 18388</strain>
    </source>
</reference>
<evidence type="ECO:0000256" key="1">
    <source>
        <dbReference type="SAM" id="MobiDB-lite"/>
    </source>
</evidence>
<organism evidence="2 3">
    <name type="scientific">Leucothrix pacifica</name>
    <dbReference type="NCBI Taxonomy" id="1247513"/>
    <lineage>
        <taxon>Bacteria</taxon>
        <taxon>Pseudomonadati</taxon>
        <taxon>Pseudomonadota</taxon>
        <taxon>Gammaproteobacteria</taxon>
        <taxon>Thiotrichales</taxon>
        <taxon>Thiotrichaceae</taxon>
        <taxon>Leucothrix</taxon>
    </lineage>
</organism>
<dbReference type="InterPro" id="IPR011042">
    <property type="entry name" value="6-blade_b-propeller_TolB-like"/>
</dbReference>
<dbReference type="AlphaFoldDB" id="A0A317C2V8"/>
<name>A0A317C2V8_9GAMM</name>
<dbReference type="Proteomes" id="UP000245539">
    <property type="component" value="Unassembled WGS sequence"/>
</dbReference>
<accession>A0A317C2V8</accession>
<evidence type="ECO:0000313" key="2">
    <source>
        <dbReference type="EMBL" id="PWQ92659.1"/>
    </source>
</evidence>
<dbReference type="PANTHER" id="PTHR35399:SF2">
    <property type="entry name" value="DUF839 DOMAIN-CONTAINING PROTEIN"/>
    <property type="match status" value="1"/>
</dbReference>
<keyword evidence="3" id="KW-1185">Reference proteome</keyword>